<sequence length="408" mass="44192">MSDSPKSNVLETAESFVSRQYDFLVVGGGTAGLALAARLSKKTSFTIGVLEAGQPHLTDLKILAPGLCGALSGDPEYDWKFMTEHLNGRQIAKFQTFARPPAEVAKPLGTSHYRLTDYGGTGPIQIGFYTPHDMQDAWLKTFETLGHRMCQSPLSGTAIGGFTNLASVDPESRTRSYSKNAYYLPNATRSAMFVFTGAQVLKILELFRIGSGDVLFKHGIDVLINNPGVGENLQDHALAALAYEVADPNLSLDRPRDPGLLRTALESFQTEMSDPFTSGVQASAFLPIIEYLQTIAGTEPLASKLATNGRKIPDCIPVDLDLASAKEEIKKDLATQYHPIGTCAMMPLEKGGVVEANLTVHGTVNLRVVDVSVFPMHLRGNIQSTVHAIAEYAADMVKARWVRSGDLH</sequence>
<dbReference type="PANTHER" id="PTHR11552:SF210">
    <property type="entry name" value="GLUCOSE-METHANOL-CHOLINE OXIDOREDUCTASE N-TERMINAL DOMAIN-CONTAINING PROTEIN-RELATED"/>
    <property type="match status" value="1"/>
</dbReference>
<dbReference type="Gene3D" id="3.30.560.10">
    <property type="entry name" value="Glucose Oxidase, domain 3"/>
    <property type="match status" value="4"/>
</dbReference>
<evidence type="ECO:0000259" key="2">
    <source>
        <dbReference type="Pfam" id="PF05199"/>
    </source>
</evidence>
<reference evidence="3" key="1">
    <citation type="journal article" date="2020" name="bioRxiv">
        <title>Genomic and phenotypic heterogeneity of clinical isolates of the human pathogens Aspergillus fumigatus, Aspergillus lentulus and Aspergillus fumigatiaffinis.</title>
        <authorList>
            <person name="dos Santos R.A.C."/>
            <person name="Steenwyk J.L."/>
            <person name="Rivero-Menendez O."/>
            <person name="Mead M.E."/>
            <person name="Silva L.P."/>
            <person name="Bastos R.W."/>
            <person name="Alastruey-Izquierdo A."/>
            <person name="Goldman G.H."/>
            <person name="Rokas A."/>
        </authorList>
    </citation>
    <scope>NUCLEOTIDE SEQUENCE</scope>
    <source>
        <strain evidence="3">CNM-CM8927</strain>
    </source>
</reference>
<dbReference type="GO" id="GO:0016614">
    <property type="term" value="F:oxidoreductase activity, acting on CH-OH group of donors"/>
    <property type="evidence" value="ECO:0007669"/>
    <property type="project" value="InterPro"/>
</dbReference>
<evidence type="ECO:0000313" key="3">
    <source>
        <dbReference type="EMBL" id="KAF4204417.1"/>
    </source>
</evidence>
<dbReference type="Gene3D" id="3.50.50.60">
    <property type="entry name" value="FAD/NAD(P)-binding domain"/>
    <property type="match status" value="4"/>
</dbReference>
<dbReference type="Pfam" id="PF05199">
    <property type="entry name" value="GMC_oxred_C"/>
    <property type="match status" value="1"/>
</dbReference>
<dbReference type="InterPro" id="IPR012132">
    <property type="entry name" value="GMC_OxRdtase"/>
</dbReference>
<accession>A0AAN5YNP3</accession>
<dbReference type="SUPFAM" id="SSF51905">
    <property type="entry name" value="FAD/NAD(P)-binding domain"/>
    <property type="match status" value="1"/>
</dbReference>
<proteinExistence type="inferred from homology"/>
<gene>
    <name evidence="3" type="ORF">CNMCM8927_007623</name>
</gene>
<dbReference type="GO" id="GO:0050660">
    <property type="term" value="F:flavin adenine dinucleotide binding"/>
    <property type="evidence" value="ECO:0007669"/>
    <property type="project" value="InterPro"/>
</dbReference>
<comment type="caution">
    <text evidence="3">The sequence shown here is derived from an EMBL/GenBank/DDBJ whole genome shotgun (WGS) entry which is preliminary data.</text>
</comment>
<dbReference type="EMBL" id="JAAAPU010000060">
    <property type="protein sequence ID" value="KAF4204417.1"/>
    <property type="molecule type" value="Genomic_DNA"/>
</dbReference>
<dbReference type="InterPro" id="IPR036188">
    <property type="entry name" value="FAD/NAD-bd_sf"/>
</dbReference>
<dbReference type="AlphaFoldDB" id="A0AAN5YNP3"/>
<organism evidence="3 4">
    <name type="scientific">Aspergillus lentulus</name>
    <dbReference type="NCBI Taxonomy" id="293939"/>
    <lineage>
        <taxon>Eukaryota</taxon>
        <taxon>Fungi</taxon>
        <taxon>Dikarya</taxon>
        <taxon>Ascomycota</taxon>
        <taxon>Pezizomycotina</taxon>
        <taxon>Eurotiomycetes</taxon>
        <taxon>Eurotiomycetidae</taxon>
        <taxon>Eurotiales</taxon>
        <taxon>Aspergillaceae</taxon>
        <taxon>Aspergillus</taxon>
        <taxon>Aspergillus subgen. Fumigati</taxon>
    </lineage>
</organism>
<evidence type="ECO:0000313" key="4">
    <source>
        <dbReference type="Proteomes" id="UP000649114"/>
    </source>
</evidence>
<dbReference type="InterPro" id="IPR007867">
    <property type="entry name" value="GMC_OxRtase_C"/>
</dbReference>
<name>A0AAN5YNP3_ASPLE</name>
<protein>
    <recommendedName>
        <fullName evidence="2">Glucose-methanol-choline oxidoreductase C-terminal domain-containing protein</fullName>
    </recommendedName>
</protein>
<dbReference type="Proteomes" id="UP000649114">
    <property type="component" value="Unassembled WGS sequence"/>
</dbReference>
<comment type="similarity">
    <text evidence="1">Belongs to the GMC oxidoreductase family.</text>
</comment>
<evidence type="ECO:0000256" key="1">
    <source>
        <dbReference type="ARBA" id="ARBA00010790"/>
    </source>
</evidence>
<dbReference type="PANTHER" id="PTHR11552">
    <property type="entry name" value="GLUCOSE-METHANOL-CHOLINE GMC OXIDOREDUCTASE"/>
    <property type="match status" value="1"/>
</dbReference>
<reference evidence="3" key="2">
    <citation type="submission" date="2020-04" db="EMBL/GenBank/DDBJ databases">
        <authorList>
            <person name="Santos R.A.C."/>
            <person name="Steenwyk J.L."/>
            <person name="Rivero-Menendez O."/>
            <person name="Mead M.E."/>
            <person name="Silva L.P."/>
            <person name="Bastos R.W."/>
            <person name="Alastruey-Izquierdo A."/>
            <person name="Goldman G.H."/>
            <person name="Rokas A."/>
        </authorList>
    </citation>
    <scope>NUCLEOTIDE SEQUENCE</scope>
    <source>
        <strain evidence="3">CNM-CM8927</strain>
    </source>
</reference>
<feature type="domain" description="Glucose-methanol-choline oxidoreductase C-terminal" evidence="2">
    <location>
        <begin position="323"/>
        <end position="390"/>
    </location>
</feature>